<dbReference type="InterPro" id="IPR050547">
    <property type="entry name" value="DEAD_box_RNA_helicases"/>
</dbReference>
<dbReference type="Gene3D" id="3.40.50.300">
    <property type="entry name" value="P-loop containing nucleotide triphosphate hydrolases"/>
    <property type="match status" value="2"/>
</dbReference>
<dbReference type="AlphaFoldDB" id="A0A1Y0ELT6"/>
<evidence type="ECO:0000256" key="4">
    <source>
        <dbReference type="ARBA" id="ARBA00022723"/>
    </source>
</evidence>
<keyword evidence="5" id="KW-0547">Nucleotide-binding</keyword>
<keyword evidence="4" id="KW-0479">Metal-binding</keyword>
<dbReference type="GO" id="GO:0003723">
    <property type="term" value="F:RNA binding"/>
    <property type="evidence" value="ECO:0007669"/>
    <property type="project" value="TreeGrafter"/>
</dbReference>
<dbReference type="OrthoDB" id="9810236at2"/>
<comment type="similarity">
    <text evidence="2">In the central section; belongs to the CRISPR-associated helicase Cas3 family.</text>
</comment>
<gene>
    <name evidence="11" type="ORF">CCO03_06680</name>
</gene>
<dbReference type="NCBIfam" id="TIGR01587">
    <property type="entry name" value="cas3_core"/>
    <property type="match status" value="1"/>
</dbReference>
<organism evidence="11 12">
    <name type="scientific">Comamonas serinivorans</name>
    <dbReference type="NCBI Taxonomy" id="1082851"/>
    <lineage>
        <taxon>Bacteria</taxon>
        <taxon>Pseudomonadati</taxon>
        <taxon>Pseudomonadota</taxon>
        <taxon>Betaproteobacteria</taxon>
        <taxon>Burkholderiales</taxon>
        <taxon>Comamonadaceae</taxon>
        <taxon>Comamonas</taxon>
    </lineage>
</organism>
<dbReference type="InterPro" id="IPR038257">
    <property type="entry name" value="CRISPR-assoc_Cas3_HD_sf"/>
</dbReference>
<dbReference type="EMBL" id="CP021455">
    <property type="protein sequence ID" value="ARU04401.1"/>
    <property type="molecule type" value="Genomic_DNA"/>
</dbReference>
<protein>
    <recommendedName>
        <fullName evidence="10">HD Cas3-type domain-containing protein</fullName>
    </recommendedName>
</protein>
<dbReference type="GO" id="GO:0005524">
    <property type="term" value="F:ATP binding"/>
    <property type="evidence" value="ECO:0007669"/>
    <property type="project" value="UniProtKB-KW"/>
</dbReference>
<evidence type="ECO:0000256" key="8">
    <source>
        <dbReference type="ARBA" id="ARBA00022840"/>
    </source>
</evidence>
<dbReference type="Pfam" id="PF22590">
    <property type="entry name" value="Cas3-like_C_2"/>
    <property type="match status" value="1"/>
</dbReference>
<dbReference type="Gene3D" id="1.10.3210.30">
    <property type="match status" value="1"/>
</dbReference>
<dbReference type="RefSeq" id="WP_087278900.1">
    <property type="nucleotide sequence ID" value="NZ_CP021455.1"/>
</dbReference>
<dbReference type="GO" id="GO:0003724">
    <property type="term" value="F:RNA helicase activity"/>
    <property type="evidence" value="ECO:0007669"/>
    <property type="project" value="TreeGrafter"/>
</dbReference>
<dbReference type="CDD" id="cd09641">
    <property type="entry name" value="Cas3''_I"/>
    <property type="match status" value="1"/>
</dbReference>
<evidence type="ECO:0000256" key="5">
    <source>
        <dbReference type="ARBA" id="ARBA00022741"/>
    </source>
</evidence>
<dbReference type="PANTHER" id="PTHR47963">
    <property type="entry name" value="DEAD-BOX ATP-DEPENDENT RNA HELICASE 47, MITOCHONDRIAL"/>
    <property type="match status" value="1"/>
</dbReference>
<dbReference type="GO" id="GO:0051607">
    <property type="term" value="P:defense response to virus"/>
    <property type="evidence" value="ECO:0007669"/>
    <property type="project" value="UniProtKB-KW"/>
</dbReference>
<keyword evidence="9" id="KW-0051">Antiviral defense</keyword>
<dbReference type="InterPro" id="IPR006474">
    <property type="entry name" value="Helicase_Cas3_CRISPR-ass_core"/>
</dbReference>
<dbReference type="InterPro" id="IPR027417">
    <property type="entry name" value="P-loop_NTPase"/>
</dbReference>
<evidence type="ECO:0000256" key="7">
    <source>
        <dbReference type="ARBA" id="ARBA00022806"/>
    </source>
</evidence>
<feature type="domain" description="HD Cas3-type" evidence="10">
    <location>
        <begin position="21"/>
        <end position="226"/>
    </location>
</feature>
<name>A0A1Y0ELT6_9BURK</name>
<keyword evidence="8" id="KW-0067">ATP-binding</keyword>
<dbReference type="PROSITE" id="PS51643">
    <property type="entry name" value="HD_CAS3"/>
    <property type="match status" value="1"/>
</dbReference>
<evidence type="ECO:0000313" key="12">
    <source>
        <dbReference type="Proteomes" id="UP000196138"/>
    </source>
</evidence>
<evidence type="ECO:0000313" key="11">
    <source>
        <dbReference type="EMBL" id="ARU04401.1"/>
    </source>
</evidence>
<dbReference type="NCBIfam" id="TIGR01596">
    <property type="entry name" value="cas3_HD"/>
    <property type="match status" value="1"/>
</dbReference>
<proteinExistence type="inferred from homology"/>
<evidence type="ECO:0000256" key="1">
    <source>
        <dbReference type="ARBA" id="ARBA00006847"/>
    </source>
</evidence>
<keyword evidence="12" id="KW-1185">Reference proteome</keyword>
<dbReference type="GO" id="GO:0046872">
    <property type="term" value="F:metal ion binding"/>
    <property type="evidence" value="ECO:0007669"/>
    <property type="project" value="UniProtKB-KW"/>
</dbReference>
<evidence type="ECO:0000259" key="10">
    <source>
        <dbReference type="PROSITE" id="PS51643"/>
    </source>
</evidence>
<evidence type="ECO:0000256" key="9">
    <source>
        <dbReference type="ARBA" id="ARBA00023118"/>
    </source>
</evidence>
<evidence type="ECO:0000256" key="6">
    <source>
        <dbReference type="ARBA" id="ARBA00022801"/>
    </source>
</evidence>
<dbReference type="GO" id="GO:0004518">
    <property type="term" value="F:nuclease activity"/>
    <property type="evidence" value="ECO:0007669"/>
    <property type="project" value="UniProtKB-KW"/>
</dbReference>
<dbReference type="Proteomes" id="UP000196138">
    <property type="component" value="Chromosome"/>
</dbReference>
<dbReference type="PANTHER" id="PTHR47963:SF9">
    <property type="entry name" value="CRISPR-ASSOCIATED ENDONUCLEASE_HELICASE CAS3"/>
    <property type="match status" value="1"/>
</dbReference>
<dbReference type="Pfam" id="PF18019">
    <property type="entry name" value="Cas3_HD"/>
    <property type="match status" value="1"/>
</dbReference>
<keyword evidence="6" id="KW-0378">Hydrolase</keyword>
<evidence type="ECO:0000256" key="3">
    <source>
        <dbReference type="ARBA" id="ARBA00022722"/>
    </source>
</evidence>
<dbReference type="InterPro" id="IPR006483">
    <property type="entry name" value="CRISPR-assoc_Cas3_HD"/>
</dbReference>
<dbReference type="InterPro" id="IPR054712">
    <property type="entry name" value="Cas3-like_dom"/>
</dbReference>
<sequence>MEWKDCAAFWCYWGKARPAEPGAELHLLACHSLDVAAVGVVYLQHQPALRAWLMDQLGTQDEQALRNWLAFWLALHDLGKFSISFQGQRADLVERLQGEAPSSLGPAGVRHDSLGFAFWRQHVQPLAQAEGWFGGDVDTEVGIDCWVRAVTGHHGQPPLAQVHHLGEHFRPRDREAAMAFVSAMRTMFLTPGAAAIAAGMDADAFEQCSSRLSWWIAGLAVLADWIGSNAEIFRYRATPSTSLADYWADALELAEAALSSSGVRPVPRQRARSFAELFPHIAQPSPLQAWAADVDLPDGPQIHLLEDVTGAGKTEAAVMLAHRLMAQGQADGFFIGLPTMATANAMYGRVAGVYQELFAGDASLVLAHGRKTLVEAFAASIVAPGQDEGDARQADESATQRCLRWLADHNKRALLAPAGVGTVDQALLGALQSKHQSLRLLGLVRKVLVVDEVHACDAYMQRTLEAVLEFQAYAGGSAVLLSATLPGGMKAALLAAFARGCGQRAPALAQQAYPLATSWSPSWSSAVETAIATRPEVCRTVRVRYASDRAAVLEVIASTLRAGQCVAWICNTIGDALQARADLAALVPAGHTTVFHARFALGDRLDIEERVLGTFGAHSGPEQRAGRLLIATQVAEQSLDIDVDLLVTDLAPIDRLIQRAGRLRRHVRDGAGRRLTEPGAADQRGEPCMWVFGPPWTEEPPANWVRQSAPGSAAVYPHHGQLWRTARVLQAGHLRMPDDARALIEAVFDPEDELPAGLRAHANQAEGKAYGDRSQALLNSVKLVQGYQRKGLDWTAETVAPSRLGEETIDVLLGRWEGDRLLPWRHDKPQAHAWAYSTVRVAKRLIAEVPAPASAERAVARQAVLDGLPGGGKWVVLLPLERDAEGFAGSAMALDKPTGALVASIWRYDDEQGLLRAAQAD</sequence>
<keyword evidence="7" id="KW-0347">Helicase</keyword>
<dbReference type="GO" id="GO:0016787">
    <property type="term" value="F:hydrolase activity"/>
    <property type="evidence" value="ECO:0007669"/>
    <property type="project" value="UniProtKB-KW"/>
</dbReference>
<reference evidence="11 12" key="1">
    <citation type="submission" date="2017-05" db="EMBL/GenBank/DDBJ databases">
        <authorList>
            <person name="Song R."/>
            <person name="Chenine A.L."/>
            <person name="Ruprecht R.M."/>
        </authorList>
    </citation>
    <scope>NUCLEOTIDE SEQUENCE [LARGE SCALE GENOMIC DNA]</scope>
    <source>
        <strain evidence="11 12">DSM 26136</strain>
    </source>
</reference>
<dbReference type="SUPFAM" id="SSF52540">
    <property type="entry name" value="P-loop containing nucleoside triphosphate hydrolases"/>
    <property type="match status" value="1"/>
</dbReference>
<dbReference type="KEGG" id="cser:CCO03_06680"/>
<evidence type="ECO:0000256" key="2">
    <source>
        <dbReference type="ARBA" id="ARBA00009046"/>
    </source>
</evidence>
<accession>A0A1Y0ELT6</accession>
<comment type="similarity">
    <text evidence="1">In the N-terminal section; belongs to the CRISPR-associated nuclease Cas3-HD family.</text>
</comment>
<keyword evidence="3" id="KW-0540">Nuclease</keyword>